<dbReference type="Proteomes" id="UP000315226">
    <property type="component" value="Unassembled WGS sequence"/>
</dbReference>
<protein>
    <recommendedName>
        <fullName evidence="5">DUF3040 domain-containing protein</fullName>
    </recommendedName>
</protein>
<dbReference type="AlphaFoldDB" id="A0A4Y3RN02"/>
<dbReference type="EMBL" id="BJMN01000023">
    <property type="protein sequence ID" value="GEB58123.1"/>
    <property type="molecule type" value="Genomic_DNA"/>
</dbReference>
<keyword evidence="2" id="KW-0472">Membrane</keyword>
<gene>
    <name evidence="3" type="ORF">SGA01_37280</name>
</gene>
<dbReference type="InterPro" id="IPR021401">
    <property type="entry name" value="DUF3040"/>
</dbReference>
<keyword evidence="2" id="KW-1133">Transmembrane helix</keyword>
<dbReference type="GeneID" id="97202269"/>
<organism evidence="3 4">
    <name type="scientific">Streptomyces gardneri</name>
    <dbReference type="NCBI Taxonomy" id="66892"/>
    <lineage>
        <taxon>Bacteria</taxon>
        <taxon>Bacillati</taxon>
        <taxon>Actinomycetota</taxon>
        <taxon>Actinomycetes</taxon>
        <taxon>Kitasatosporales</taxon>
        <taxon>Streptomycetaceae</taxon>
        <taxon>Streptomyces</taxon>
    </lineage>
</organism>
<evidence type="ECO:0008006" key="5">
    <source>
        <dbReference type="Google" id="ProtNLM"/>
    </source>
</evidence>
<evidence type="ECO:0000313" key="4">
    <source>
        <dbReference type="Proteomes" id="UP000315226"/>
    </source>
</evidence>
<name>A0A4Y3RN02_9ACTN</name>
<sequence length="102" mass="10716">MSYSTDDQRILGEIERGLTRDDPALATLIDALNQQFPETPERPKAARSARRSPRVVAAVVLSVIALLALVLTAVLGATPTPPAEEDGPPASRPAAMAVHPAP</sequence>
<dbReference type="Pfam" id="PF11239">
    <property type="entry name" value="DUF3040"/>
    <property type="match status" value="1"/>
</dbReference>
<keyword evidence="4" id="KW-1185">Reference proteome</keyword>
<evidence type="ECO:0000256" key="2">
    <source>
        <dbReference type="SAM" id="Phobius"/>
    </source>
</evidence>
<evidence type="ECO:0000256" key="1">
    <source>
        <dbReference type="SAM" id="MobiDB-lite"/>
    </source>
</evidence>
<reference evidence="3 4" key="1">
    <citation type="submission" date="2019-06" db="EMBL/GenBank/DDBJ databases">
        <title>Whole genome shotgun sequence of Streptomyces gardneri NBRC 12865.</title>
        <authorList>
            <person name="Hosoyama A."/>
            <person name="Uohara A."/>
            <person name="Ohji S."/>
            <person name="Ichikawa N."/>
        </authorList>
    </citation>
    <scope>NUCLEOTIDE SEQUENCE [LARGE SCALE GENOMIC DNA]</scope>
    <source>
        <strain evidence="3 4">NBRC 12865</strain>
    </source>
</reference>
<proteinExistence type="predicted"/>
<evidence type="ECO:0000313" key="3">
    <source>
        <dbReference type="EMBL" id="GEB58123.1"/>
    </source>
</evidence>
<feature type="transmembrane region" description="Helical" evidence="2">
    <location>
        <begin position="55"/>
        <end position="77"/>
    </location>
</feature>
<keyword evidence="2" id="KW-0812">Transmembrane</keyword>
<feature type="region of interest" description="Disordered" evidence="1">
    <location>
        <begin position="78"/>
        <end position="102"/>
    </location>
</feature>
<dbReference type="OrthoDB" id="4338910at2"/>
<dbReference type="RefSeq" id="WP_141297561.1">
    <property type="nucleotide sequence ID" value="NZ_BJMN01000023.1"/>
</dbReference>
<accession>A0A4Y3RN02</accession>
<comment type="caution">
    <text evidence="3">The sequence shown here is derived from an EMBL/GenBank/DDBJ whole genome shotgun (WGS) entry which is preliminary data.</text>
</comment>